<evidence type="ECO:0000256" key="1">
    <source>
        <dbReference type="SAM" id="Phobius"/>
    </source>
</evidence>
<feature type="transmembrane region" description="Helical" evidence="1">
    <location>
        <begin position="310"/>
        <end position="329"/>
    </location>
</feature>
<feature type="transmembrane region" description="Helical" evidence="1">
    <location>
        <begin position="30"/>
        <end position="53"/>
    </location>
</feature>
<dbReference type="PANTHER" id="PTHR31610">
    <property type="entry name" value="SLR0360 PROTEIN"/>
    <property type="match status" value="1"/>
</dbReference>
<feature type="transmembrane region" description="Helical" evidence="1">
    <location>
        <begin position="159"/>
        <end position="176"/>
    </location>
</feature>
<dbReference type="EMBL" id="LBJQ01000009">
    <property type="protein sequence ID" value="RXH37442.1"/>
    <property type="molecule type" value="Genomic_DNA"/>
</dbReference>
<keyword evidence="1" id="KW-0472">Membrane</keyword>
<dbReference type="AlphaFoldDB" id="A0A4Q0SDI4"/>
<keyword evidence="1" id="KW-1133">Transmembrane helix</keyword>
<evidence type="ECO:0000313" key="2">
    <source>
        <dbReference type="EMBL" id="RXH37442.1"/>
    </source>
</evidence>
<feature type="transmembrane region" description="Helical" evidence="1">
    <location>
        <begin position="460"/>
        <end position="480"/>
    </location>
</feature>
<feature type="transmembrane region" description="Helical" evidence="1">
    <location>
        <begin position="487"/>
        <end position="504"/>
    </location>
</feature>
<reference evidence="2 3" key="1">
    <citation type="submission" date="2015-04" db="EMBL/GenBank/DDBJ databases">
        <title>Comparative genomics of rhizobia nodulating Arachis hypogaea in China.</title>
        <authorList>
            <person name="Li Y."/>
        </authorList>
    </citation>
    <scope>NUCLEOTIDE SEQUENCE [LARGE SCALE GENOMIC DNA]</scope>
    <source>
        <strain evidence="2 3">CCBAU 51757</strain>
    </source>
</reference>
<proteinExistence type="predicted"/>
<dbReference type="OrthoDB" id="3320984at2"/>
<gene>
    <name evidence="2" type="ORF">XH99_04860</name>
</gene>
<keyword evidence="1" id="KW-0812">Transmembrane</keyword>
<organism evidence="2 3">
    <name type="scientific">Bradyrhizobium nanningense</name>
    <dbReference type="NCBI Taxonomy" id="1325118"/>
    <lineage>
        <taxon>Bacteria</taxon>
        <taxon>Pseudomonadati</taxon>
        <taxon>Pseudomonadota</taxon>
        <taxon>Alphaproteobacteria</taxon>
        <taxon>Hyphomicrobiales</taxon>
        <taxon>Nitrobacteraceae</taxon>
        <taxon>Bradyrhizobium</taxon>
    </lineage>
</organism>
<comment type="caution">
    <text evidence="2">The sequence shown here is derived from an EMBL/GenBank/DDBJ whole genome shotgun (WGS) entry which is preliminary data.</text>
</comment>
<evidence type="ECO:0000313" key="3">
    <source>
        <dbReference type="Proteomes" id="UP000289546"/>
    </source>
</evidence>
<feature type="transmembrane region" description="Helical" evidence="1">
    <location>
        <begin position="257"/>
        <end position="280"/>
    </location>
</feature>
<feature type="transmembrane region" description="Helical" evidence="1">
    <location>
        <begin position="132"/>
        <end position="153"/>
    </location>
</feature>
<sequence>MSTLTGTAGKSEIDTSEFKPALWTSGDWNAFFGFGTNILVNMLVLTGLLRFVLKMPDSLVFGRILPALGLMMCLSTFYYAYLAYRLAQKTGRNDVCALPSGVSVPHMFIVTFVIMLPITLKTGDPLKGWSAGLVWVFFQSFILMIGGFIAPFIRRITPRAALLGTLAGVSVTFISMRPALEMYMTPQIGLVCFAIILVSWFGGVKYPRGIPAGLVAIAVGMIIAWGSNLFGLGLGGLSLKGVGAAFANFGFSVPLPALGYVFSGFEFLGIILVTAIPFGIYDLVEAMDNVESAEAAGDEYPTTRVLTADGVVSLIGCLMGNPFINAVYIGHPGWKAMGGRIGYSAATGLMVIVLAWFGIISVLLALVPVVAISPILLYIGMLIGAQAFQTTPIKHAPAIVLALTPHLAAWAKLQIDTMLGSTMMAATSVGGLAADKADAVKAAAIAALPQQGVFYRGLEVMGGGSILGGLILGAIGVFIIERDFEKASGFALVGAVLTYFGFMHGEAVGIGGGFGVTPAVALAYAAMAAGLFAASKLGASDHYAAHPEMSAAPAE</sequence>
<feature type="transmembrane region" description="Helical" evidence="1">
    <location>
        <begin position="341"/>
        <end position="359"/>
    </location>
</feature>
<dbReference type="RefSeq" id="WP_128916846.1">
    <property type="nucleotide sequence ID" value="NZ_LBJC01000007.1"/>
</dbReference>
<feature type="transmembrane region" description="Helical" evidence="1">
    <location>
        <begin position="212"/>
        <end position="237"/>
    </location>
</feature>
<protein>
    <submittedName>
        <fullName evidence="2">Regulator</fullName>
    </submittedName>
</protein>
<keyword evidence="3" id="KW-1185">Reference proteome</keyword>
<dbReference type="PANTHER" id="PTHR31610:SF0">
    <property type="entry name" value="SLC26A_SULP TRANSPORTER DOMAIN-CONTAINING PROTEIN"/>
    <property type="match status" value="1"/>
</dbReference>
<feature type="transmembrane region" description="Helical" evidence="1">
    <location>
        <begin position="102"/>
        <end position="120"/>
    </location>
</feature>
<feature type="transmembrane region" description="Helical" evidence="1">
    <location>
        <begin position="60"/>
        <end position="82"/>
    </location>
</feature>
<name>A0A4Q0SDI4_9BRAD</name>
<feature type="transmembrane region" description="Helical" evidence="1">
    <location>
        <begin position="510"/>
        <end position="534"/>
    </location>
</feature>
<feature type="transmembrane region" description="Helical" evidence="1">
    <location>
        <begin position="365"/>
        <end position="384"/>
    </location>
</feature>
<accession>A0A4Q0SDI4</accession>
<dbReference type="Proteomes" id="UP000289546">
    <property type="component" value="Unassembled WGS sequence"/>
</dbReference>
<feature type="transmembrane region" description="Helical" evidence="1">
    <location>
        <begin position="188"/>
        <end position="206"/>
    </location>
</feature>